<proteinExistence type="predicted"/>
<gene>
    <name evidence="1" type="ORF">MBO_04269</name>
</gene>
<dbReference type="GeneID" id="301975992"/>
<reference evidence="1 2" key="1">
    <citation type="journal article" date="2014" name="Genome Announc.">
        <title>Draft Genome Sequence of Moraxella bovoculi Strain 237T (ATCC BAA-1259T) Isolated from a Calf with Infectious Bovine Keratoconjunctivitis.</title>
        <authorList>
            <person name="Calcutt M.J."/>
            <person name="Foecking M.F."/>
            <person name="Martin N.T."/>
            <person name="Mhlanga-Mutangadura T."/>
            <person name="Reilly T.J."/>
        </authorList>
    </citation>
    <scope>NUCLEOTIDE SEQUENCE [LARGE SCALE GENOMIC DNA]</scope>
    <source>
        <strain evidence="1 2">237</strain>
    </source>
</reference>
<sequence length="51" mass="5765">MAKRFDDTLIYTPYHGHTVSLSGMNACVNGYVVPYSLNPKVKFDKKVILCE</sequence>
<evidence type="ECO:0000313" key="2">
    <source>
        <dbReference type="Proteomes" id="UP000035860"/>
    </source>
</evidence>
<dbReference type="Proteomes" id="UP000035860">
    <property type="component" value="Unassembled WGS sequence"/>
</dbReference>
<evidence type="ECO:0000313" key="1">
    <source>
        <dbReference type="EMBL" id="KDN25267.1"/>
    </source>
</evidence>
<protein>
    <submittedName>
        <fullName evidence="1">Uncharacterized protein</fullName>
    </submittedName>
</protein>
<comment type="caution">
    <text evidence="1">The sequence shown here is derived from an EMBL/GenBank/DDBJ whole genome shotgun (WGS) entry which is preliminary data.</text>
</comment>
<dbReference type="RefSeq" id="WP_080702187.1">
    <property type="nucleotide sequence ID" value="NZ_AOMT01000021.1"/>
</dbReference>
<keyword evidence="2" id="KW-1185">Reference proteome</keyword>
<dbReference type="OrthoDB" id="4510475at2"/>
<name>A0A066UHD6_9GAMM</name>
<dbReference type="EMBL" id="AOMT01000021">
    <property type="protein sequence ID" value="KDN25267.1"/>
    <property type="molecule type" value="Genomic_DNA"/>
</dbReference>
<accession>A0A066UHD6</accession>
<organism evidence="1 2">
    <name type="scientific">Moraxella bovoculi 237</name>
    <dbReference type="NCBI Taxonomy" id="743974"/>
    <lineage>
        <taxon>Bacteria</taxon>
        <taxon>Pseudomonadati</taxon>
        <taxon>Pseudomonadota</taxon>
        <taxon>Gammaproteobacteria</taxon>
        <taxon>Moraxellales</taxon>
        <taxon>Moraxellaceae</taxon>
        <taxon>Moraxella</taxon>
    </lineage>
</organism>
<dbReference type="AlphaFoldDB" id="A0A066UHD6"/>